<dbReference type="AlphaFoldDB" id="C7NQI2"/>
<dbReference type="GeneID" id="8385146"/>
<dbReference type="HOGENOM" id="CLU_173005_0_0_2"/>
<name>C7NQI2_HALUD</name>
<evidence type="ECO:0000313" key="1">
    <source>
        <dbReference type="EMBL" id="ACV12999.1"/>
    </source>
</evidence>
<organism evidence="1 2">
    <name type="scientific">Halorhabdus utahensis (strain DSM 12940 / JCM 11049 / AX-2)</name>
    <dbReference type="NCBI Taxonomy" id="519442"/>
    <lineage>
        <taxon>Archaea</taxon>
        <taxon>Methanobacteriati</taxon>
        <taxon>Methanobacteriota</taxon>
        <taxon>Stenosarchaea group</taxon>
        <taxon>Halobacteria</taxon>
        <taxon>Halobacteriales</taxon>
        <taxon>Haloarculaceae</taxon>
        <taxon>Halorhabdus</taxon>
    </lineage>
</organism>
<evidence type="ECO:0008006" key="3">
    <source>
        <dbReference type="Google" id="ProtNLM"/>
    </source>
</evidence>
<accession>C7NQI2</accession>
<proteinExistence type="predicted"/>
<gene>
    <name evidence="1" type="ordered locus">Huta_2838</name>
</gene>
<dbReference type="KEGG" id="hut:Huta_2838"/>
<dbReference type="OrthoDB" id="159002at2157"/>
<evidence type="ECO:0000313" key="2">
    <source>
        <dbReference type="Proteomes" id="UP000002071"/>
    </source>
</evidence>
<dbReference type="RefSeq" id="WP_015790561.1">
    <property type="nucleotide sequence ID" value="NC_013158.1"/>
</dbReference>
<dbReference type="eggNOG" id="arCOG01664">
    <property type="taxonomic scope" value="Archaea"/>
</dbReference>
<sequence length="95" mass="11091">MTSDDDAWDWAFSSRAEDQFAQLDDDTQQRIMDKLDEVVSSEWREPGDYLEPLTNSPFKKLRVGDYRLGCRLLDEKRLLRVESVRARDGAYTADD</sequence>
<dbReference type="InterPro" id="IPR035093">
    <property type="entry name" value="RelE/ParE_toxin_dom_sf"/>
</dbReference>
<reference evidence="1 2" key="1">
    <citation type="journal article" date="2009" name="Stand. Genomic Sci.">
        <title>Complete genome sequence of Halorhabdus utahensis type strain (AX-2).</title>
        <authorList>
            <person name="Anderson I."/>
            <person name="Tindall B.J."/>
            <person name="Pomrenke H."/>
            <person name="Goker M."/>
            <person name="Lapidus A."/>
            <person name="Nolan M."/>
            <person name="Copeland A."/>
            <person name="Glavina Del Rio T."/>
            <person name="Chen F."/>
            <person name="Tice H."/>
            <person name="Cheng J.F."/>
            <person name="Lucas S."/>
            <person name="Chertkov O."/>
            <person name="Bruce D."/>
            <person name="Brettin T."/>
            <person name="Detter J.C."/>
            <person name="Han C."/>
            <person name="Goodwin L."/>
            <person name="Land M."/>
            <person name="Hauser L."/>
            <person name="Chang Y.J."/>
            <person name="Jeffries C.D."/>
            <person name="Pitluck S."/>
            <person name="Pati A."/>
            <person name="Mavromatis K."/>
            <person name="Ivanova N."/>
            <person name="Ovchinnikova G."/>
            <person name="Chen A."/>
            <person name="Palaniappan K."/>
            <person name="Chain P."/>
            <person name="Rohde M."/>
            <person name="Bristow J."/>
            <person name="Eisen J.A."/>
            <person name="Markowitz V."/>
            <person name="Hugenholtz P."/>
            <person name="Kyrpides N.C."/>
            <person name="Klenk H.P."/>
        </authorList>
    </citation>
    <scope>NUCLEOTIDE SEQUENCE [LARGE SCALE GENOMIC DNA]</scope>
    <source>
        <strain evidence="2">DSM 12940 / JCM 11049 / AX-2</strain>
    </source>
</reference>
<dbReference type="EMBL" id="CP001687">
    <property type="protein sequence ID" value="ACV12999.1"/>
    <property type="molecule type" value="Genomic_DNA"/>
</dbReference>
<protein>
    <recommendedName>
        <fullName evidence="3">Plasmid stabilization system</fullName>
    </recommendedName>
</protein>
<dbReference type="Proteomes" id="UP000002071">
    <property type="component" value="Chromosome"/>
</dbReference>
<dbReference type="Gene3D" id="3.30.2310.20">
    <property type="entry name" value="RelE-like"/>
    <property type="match status" value="1"/>
</dbReference>
<keyword evidence="2" id="KW-1185">Reference proteome</keyword>
<dbReference type="SUPFAM" id="SSF143011">
    <property type="entry name" value="RelE-like"/>
    <property type="match status" value="1"/>
</dbReference>